<sequence length="113" mass="12527">MSPKTLRFLKKLDFIIFLIEVSQSFPSILATLKTSPELFILLKCSAVFGNVKICPTESDCISFHTTFTLKVLDQMLTISNSKKESFLSIGGNFDPPVLINSLVPTRNPLSSSQ</sequence>
<reference evidence="1" key="1">
    <citation type="submission" date="2017-02" db="EMBL/GenBank/DDBJ databases">
        <title>Delving into the versatile metabolic prowess of the omnipresent phylum Bacteroidetes.</title>
        <authorList>
            <person name="Nobu M.K."/>
            <person name="Mei R."/>
            <person name="Narihiro T."/>
            <person name="Kuroda K."/>
            <person name="Liu W.-T."/>
        </authorList>
    </citation>
    <scope>NUCLEOTIDE SEQUENCE</scope>
    <source>
        <strain evidence="1">ADurb.Bin160</strain>
    </source>
</reference>
<protein>
    <submittedName>
        <fullName evidence="1">Uncharacterized protein</fullName>
    </submittedName>
</protein>
<organism evidence="1">
    <name type="scientific">candidate division CPR1 bacterium ADurb.Bin160</name>
    <dbReference type="NCBI Taxonomy" id="1852826"/>
    <lineage>
        <taxon>Bacteria</taxon>
        <taxon>candidate division CPR1</taxon>
    </lineage>
</organism>
<proteinExistence type="predicted"/>
<dbReference type="AlphaFoldDB" id="A0A1V5ZKR8"/>
<accession>A0A1V5ZKR8</accession>
<comment type="caution">
    <text evidence="1">The sequence shown here is derived from an EMBL/GenBank/DDBJ whole genome shotgun (WGS) entry which is preliminary data.</text>
</comment>
<dbReference type="Proteomes" id="UP000485621">
    <property type="component" value="Unassembled WGS sequence"/>
</dbReference>
<name>A0A1V5ZKR8_9BACT</name>
<gene>
    <name evidence="1" type="ORF">BWY04_01188</name>
</gene>
<evidence type="ECO:0000313" key="1">
    <source>
        <dbReference type="EMBL" id="OQB40817.1"/>
    </source>
</evidence>
<dbReference type="EMBL" id="MWDB01000031">
    <property type="protein sequence ID" value="OQB40817.1"/>
    <property type="molecule type" value="Genomic_DNA"/>
</dbReference>